<sequence>MFYAQFNSFSFIFSRIRRSRGYRRHSHCTVSEVNRIMCCVCFVHEKSILLQPCNHICLCSSCINELLNTYEEPLCPLCRSMIISYLDVYI</sequence>
<evidence type="ECO:0000313" key="5">
    <source>
        <dbReference type="EMBL" id="VDN06959.1"/>
    </source>
</evidence>
<dbReference type="GO" id="GO:0061630">
    <property type="term" value="F:ubiquitin protein ligase activity"/>
    <property type="evidence" value="ECO:0007669"/>
    <property type="project" value="TreeGrafter"/>
</dbReference>
<dbReference type="AlphaFoldDB" id="A0A3P7NBA2"/>
<dbReference type="EMBL" id="UYYF01004775">
    <property type="protein sequence ID" value="VDN06959.1"/>
    <property type="molecule type" value="Genomic_DNA"/>
</dbReference>
<dbReference type="PROSITE" id="PS50089">
    <property type="entry name" value="ZF_RING_2"/>
    <property type="match status" value="1"/>
</dbReference>
<dbReference type="InterPro" id="IPR001841">
    <property type="entry name" value="Znf_RING"/>
</dbReference>
<evidence type="ECO:0000256" key="2">
    <source>
        <dbReference type="ARBA" id="ARBA00022833"/>
    </source>
</evidence>
<keyword evidence="1 3" id="KW-0479">Metal-binding</keyword>
<keyword evidence="1 3" id="KW-0863">Zinc-finger</keyword>
<dbReference type="Pfam" id="PF13920">
    <property type="entry name" value="zf-C3HC4_3"/>
    <property type="match status" value="1"/>
</dbReference>
<proteinExistence type="predicted"/>
<dbReference type="InterPro" id="IPR013083">
    <property type="entry name" value="Znf_RING/FYVE/PHD"/>
</dbReference>
<accession>A0A3P7NBA2</accession>
<dbReference type="GO" id="GO:0006511">
    <property type="term" value="P:ubiquitin-dependent protein catabolic process"/>
    <property type="evidence" value="ECO:0007669"/>
    <property type="project" value="TreeGrafter"/>
</dbReference>
<feature type="domain" description="RING-type" evidence="4">
    <location>
        <begin position="38"/>
        <end position="79"/>
    </location>
</feature>
<evidence type="ECO:0000256" key="3">
    <source>
        <dbReference type="PROSITE-ProRule" id="PRU00175"/>
    </source>
</evidence>
<gene>
    <name evidence="5" type="ORF">TCLT_LOCUS9335</name>
</gene>
<evidence type="ECO:0000256" key="1">
    <source>
        <dbReference type="ARBA" id="ARBA00022771"/>
    </source>
</evidence>
<dbReference type="GO" id="GO:0016567">
    <property type="term" value="P:protein ubiquitination"/>
    <property type="evidence" value="ECO:0007669"/>
    <property type="project" value="TreeGrafter"/>
</dbReference>
<evidence type="ECO:0000313" key="6">
    <source>
        <dbReference type="Proteomes" id="UP000276776"/>
    </source>
</evidence>
<protein>
    <recommendedName>
        <fullName evidence="4">RING-type domain-containing protein</fullName>
    </recommendedName>
</protein>
<dbReference type="PANTHER" id="PTHR22696:SF1">
    <property type="entry name" value="E3 UBIQUITIN-PROTEIN LIGASE RNF26"/>
    <property type="match status" value="1"/>
</dbReference>
<reference evidence="5 6" key="1">
    <citation type="submission" date="2018-11" db="EMBL/GenBank/DDBJ databases">
        <authorList>
            <consortium name="Pathogen Informatics"/>
        </authorList>
    </citation>
    <scope>NUCLEOTIDE SEQUENCE [LARGE SCALE GENOMIC DNA]</scope>
</reference>
<dbReference type="Proteomes" id="UP000276776">
    <property type="component" value="Unassembled WGS sequence"/>
</dbReference>
<dbReference type="OrthoDB" id="1711136at2759"/>
<evidence type="ECO:0000259" key="4">
    <source>
        <dbReference type="PROSITE" id="PS50089"/>
    </source>
</evidence>
<dbReference type="SUPFAM" id="SSF57850">
    <property type="entry name" value="RING/U-box"/>
    <property type="match status" value="1"/>
</dbReference>
<keyword evidence="2" id="KW-0862">Zinc</keyword>
<name>A0A3P7NBA2_THECL</name>
<dbReference type="PANTHER" id="PTHR22696">
    <property type="entry name" value="E3 UBIQUITIN-PROTEIN LIGASE RNF26"/>
    <property type="match status" value="1"/>
</dbReference>
<keyword evidence="6" id="KW-1185">Reference proteome</keyword>
<organism evidence="5 6">
    <name type="scientific">Thelazia callipaeda</name>
    <name type="common">Oriental eyeworm</name>
    <name type="synonym">Parasitic nematode</name>
    <dbReference type="NCBI Taxonomy" id="103827"/>
    <lineage>
        <taxon>Eukaryota</taxon>
        <taxon>Metazoa</taxon>
        <taxon>Ecdysozoa</taxon>
        <taxon>Nematoda</taxon>
        <taxon>Chromadorea</taxon>
        <taxon>Rhabditida</taxon>
        <taxon>Spirurina</taxon>
        <taxon>Spiruromorpha</taxon>
        <taxon>Thelazioidea</taxon>
        <taxon>Thelaziidae</taxon>
        <taxon>Thelazia</taxon>
    </lineage>
</organism>
<dbReference type="STRING" id="103827.A0A3P7NBA2"/>
<dbReference type="Gene3D" id="3.30.40.10">
    <property type="entry name" value="Zinc/RING finger domain, C3HC4 (zinc finger)"/>
    <property type="match status" value="1"/>
</dbReference>
<dbReference type="GO" id="GO:0008270">
    <property type="term" value="F:zinc ion binding"/>
    <property type="evidence" value="ECO:0007669"/>
    <property type="project" value="UniProtKB-KW"/>
</dbReference>